<evidence type="ECO:0000256" key="3">
    <source>
        <dbReference type="ARBA" id="ARBA00023163"/>
    </source>
</evidence>
<dbReference type="Pfam" id="PF12833">
    <property type="entry name" value="HTH_18"/>
    <property type="match status" value="1"/>
</dbReference>
<reference evidence="5 6" key="1">
    <citation type="journal article" date="2017" name="Antonie Van Leeuwenhoek">
        <title>Rhizobium rhizosphaerae sp. nov., a novel species isolated from rice rhizosphere.</title>
        <authorList>
            <person name="Zhao J.J."/>
            <person name="Zhang J."/>
            <person name="Zhang R.J."/>
            <person name="Zhang C.W."/>
            <person name="Yin H.Q."/>
            <person name="Zhang X.X."/>
        </authorList>
    </citation>
    <scope>NUCLEOTIDE SEQUENCE [LARGE SCALE GENOMIC DNA]</scope>
    <source>
        <strain evidence="5 6">BSs20135</strain>
    </source>
</reference>
<keyword evidence="3" id="KW-0804">Transcription</keyword>
<proteinExistence type="predicted"/>
<dbReference type="PANTHER" id="PTHR43280:SF28">
    <property type="entry name" value="HTH-TYPE TRANSCRIPTIONAL ACTIVATOR RHAS"/>
    <property type="match status" value="1"/>
</dbReference>
<evidence type="ECO:0000313" key="6">
    <source>
        <dbReference type="Proteomes" id="UP000006327"/>
    </source>
</evidence>
<protein>
    <submittedName>
        <fullName evidence="5">Probable transcriptional regulator</fullName>
    </submittedName>
</protein>
<dbReference type="InterPro" id="IPR020449">
    <property type="entry name" value="Tscrpt_reg_AraC-type_HTH"/>
</dbReference>
<dbReference type="PANTHER" id="PTHR43280">
    <property type="entry name" value="ARAC-FAMILY TRANSCRIPTIONAL REGULATOR"/>
    <property type="match status" value="1"/>
</dbReference>
<dbReference type="InterPro" id="IPR013656">
    <property type="entry name" value="PAS_4"/>
</dbReference>
<dbReference type="GO" id="GO:0003700">
    <property type="term" value="F:DNA-binding transcription factor activity"/>
    <property type="evidence" value="ECO:0007669"/>
    <property type="project" value="InterPro"/>
</dbReference>
<gene>
    <name evidence="5" type="ORF">GARC_1603</name>
</gene>
<keyword evidence="6" id="KW-1185">Reference proteome</keyword>
<dbReference type="OrthoDB" id="6146868at2"/>
<dbReference type="InterPro" id="IPR018062">
    <property type="entry name" value="HTH_AraC-typ_CS"/>
</dbReference>
<feature type="domain" description="HTH araC/xylS-type" evidence="4">
    <location>
        <begin position="147"/>
        <end position="245"/>
    </location>
</feature>
<dbReference type="PROSITE" id="PS00041">
    <property type="entry name" value="HTH_ARAC_FAMILY_1"/>
    <property type="match status" value="1"/>
</dbReference>
<comment type="caution">
    <text evidence="5">The sequence shown here is derived from an EMBL/GenBank/DDBJ whole genome shotgun (WGS) entry which is preliminary data.</text>
</comment>
<keyword evidence="1" id="KW-0805">Transcription regulation</keyword>
<dbReference type="STRING" id="493475.GARC_1603"/>
<sequence>MPENSSLRHYPFLQEVIGIEQILSMFDLLTDVIFWIKDTESRVIYANQMFVEHIGMHSLSHVLGKSDQAFFPPHIAKQFIVDDKSVMNGAVITDRLELNILKSGEFAWFSTSKRPLYDRQNNIIGSYGFTRLLSKASQVLSSIDAIKAPVEYVRENFHRDLKIEDLAKLAFISVSALERRFKKYLSKTPKQFINEIRLESARRMLIETRLPIADVAYRCGFSEHSYFSRQFRLMFGTLPSQLRENMQQNTGDTRLN</sequence>
<dbReference type="GO" id="GO:0043565">
    <property type="term" value="F:sequence-specific DNA binding"/>
    <property type="evidence" value="ECO:0007669"/>
    <property type="project" value="InterPro"/>
</dbReference>
<dbReference type="PROSITE" id="PS01124">
    <property type="entry name" value="HTH_ARAC_FAMILY_2"/>
    <property type="match status" value="1"/>
</dbReference>
<evidence type="ECO:0000256" key="1">
    <source>
        <dbReference type="ARBA" id="ARBA00023015"/>
    </source>
</evidence>
<organism evidence="5 6">
    <name type="scientific">Paraglaciecola arctica BSs20135</name>
    <dbReference type="NCBI Taxonomy" id="493475"/>
    <lineage>
        <taxon>Bacteria</taxon>
        <taxon>Pseudomonadati</taxon>
        <taxon>Pseudomonadota</taxon>
        <taxon>Gammaproteobacteria</taxon>
        <taxon>Alteromonadales</taxon>
        <taxon>Alteromonadaceae</taxon>
        <taxon>Paraglaciecola</taxon>
    </lineage>
</organism>
<dbReference type="SUPFAM" id="SSF46689">
    <property type="entry name" value="Homeodomain-like"/>
    <property type="match status" value="2"/>
</dbReference>
<dbReference type="SMART" id="SM00342">
    <property type="entry name" value="HTH_ARAC"/>
    <property type="match status" value="1"/>
</dbReference>
<name>K6Z565_9ALTE</name>
<dbReference type="Gene3D" id="3.30.450.20">
    <property type="entry name" value="PAS domain"/>
    <property type="match status" value="1"/>
</dbReference>
<dbReference type="RefSeq" id="WP_007618537.1">
    <property type="nucleotide sequence ID" value="NZ_BAEO01000019.1"/>
</dbReference>
<dbReference type="AlphaFoldDB" id="K6Z565"/>
<evidence type="ECO:0000256" key="2">
    <source>
        <dbReference type="ARBA" id="ARBA00023125"/>
    </source>
</evidence>
<evidence type="ECO:0000259" key="4">
    <source>
        <dbReference type="PROSITE" id="PS01124"/>
    </source>
</evidence>
<evidence type="ECO:0000313" key="5">
    <source>
        <dbReference type="EMBL" id="GAC18575.1"/>
    </source>
</evidence>
<dbReference type="Gene3D" id="1.10.10.60">
    <property type="entry name" value="Homeodomain-like"/>
    <property type="match status" value="2"/>
</dbReference>
<dbReference type="Proteomes" id="UP000006327">
    <property type="component" value="Unassembled WGS sequence"/>
</dbReference>
<dbReference type="Pfam" id="PF08448">
    <property type="entry name" value="PAS_4"/>
    <property type="match status" value="1"/>
</dbReference>
<dbReference type="CDD" id="cd00130">
    <property type="entry name" value="PAS"/>
    <property type="match status" value="1"/>
</dbReference>
<dbReference type="PRINTS" id="PR00032">
    <property type="entry name" value="HTHARAC"/>
</dbReference>
<accession>K6Z565</accession>
<dbReference type="InterPro" id="IPR018060">
    <property type="entry name" value="HTH_AraC"/>
</dbReference>
<dbReference type="EMBL" id="BAEO01000019">
    <property type="protein sequence ID" value="GAC18575.1"/>
    <property type="molecule type" value="Genomic_DNA"/>
</dbReference>
<keyword evidence="2" id="KW-0238">DNA-binding</keyword>
<dbReference type="InterPro" id="IPR035965">
    <property type="entry name" value="PAS-like_dom_sf"/>
</dbReference>
<dbReference type="SUPFAM" id="SSF55785">
    <property type="entry name" value="PYP-like sensor domain (PAS domain)"/>
    <property type="match status" value="1"/>
</dbReference>
<dbReference type="InterPro" id="IPR009057">
    <property type="entry name" value="Homeodomain-like_sf"/>
</dbReference>
<dbReference type="InterPro" id="IPR000014">
    <property type="entry name" value="PAS"/>
</dbReference>
<dbReference type="eggNOG" id="COG4977">
    <property type="taxonomic scope" value="Bacteria"/>
</dbReference>